<feature type="compositionally biased region" description="Polar residues" evidence="5">
    <location>
        <begin position="58"/>
        <end position="70"/>
    </location>
</feature>
<comment type="similarity">
    <text evidence="3 4">Belongs to the eukaryotic ribosomal protein eS32 family.</text>
</comment>
<proteinExistence type="inferred from homology"/>
<evidence type="ECO:0000256" key="3">
    <source>
        <dbReference type="ARBA" id="ARBA00043969"/>
    </source>
</evidence>
<feature type="region of interest" description="Disordered" evidence="5">
    <location>
        <begin position="56"/>
        <end position="81"/>
    </location>
</feature>
<accession>A0A1X7RD45</accession>
<evidence type="ECO:0000256" key="2">
    <source>
        <dbReference type="ARBA" id="ARBA00023274"/>
    </source>
</evidence>
<protein>
    <recommendedName>
        <fullName evidence="4">60S ribosomal protein L41</fullName>
    </recommendedName>
</protein>
<sequence>MVGPIPAATASDHRHTSIYTTAKMRAKWGEKRVRRLKSKRRRTRAQCRWATQLHHVRSATTTARTPQKSEPVTRPPRKLDS</sequence>
<evidence type="ECO:0000256" key="1">
    <source>
        <dbReference type="ARBA" id="ARBA00022980"/>
    </source>
</evidence>
<dbReference type="GO" id="GO:1990904">
    <property type="term" value="C:ribonucleoprotein complex"/>
    <property type="evidence" value="ECO:0007669"/>
    <property type="project" value="UniProtKB-KW"/>
</dbReference>
<evidence type="ECO:0000313" key="6">
    <source>
        <dbReference type="EMBL" id="SMQ45322.1"/>
    </source>
</evidence>
<evidence type="ECO:0000256" key="5">
    <source>
        <dbReference type="SAM" id="MobiDB-lite"/>
    </source>
</evidence>
<dbReference type="GO" id="GO:0006412">
    <property type="term" value="P:translation"/>
    <property type="evidence" value="ECO:0007669"/>
    <property type="project" value="InterPro"/>
</dbReference>
<keyword evidence="7" id="KW-1185">Reference proteome</keyword>
<reference evidence="6 7" key="1">
    <citation type="submission" date="2016-06" db="EMBL/GenBank/DDBJ databases">
        <authorList>
            <person name="Kjaerup R.B."/>
            <person name="Dalgaard T.S."/>
            <person name="Juul-Madsen H.R."/>
        </authorList>
    </citation>
    <scope>NUCLEOTIDE SEQUENCE [LARGE SCALE GENOMIC DNA]</scope>
</reference>
<name>A0A1X7RD45_ZYMT9</name>
<dbReference type="AlphaFoldDB" id="A0A1X7RD45"/>
<dbReference type="GO" id="GO:0003735">
    <property type="term" value="F:structural constituent of ribosome"/>
    <property type="evidence" value="ECO:0007669"/>
    <property type="project" value="UniProtKB-UniRule"/>
</dbReference>
<gene>
    <name evidence="6" type="ORF">ZT3D7_G466</name>
</gene>
<keyword evidence="2 4" id="KW-0687">Ribonucleoprotein</keyword>
<dbReference type="Proteomes" id="UP000215127">
    <property type="component" value="Chromosome 1"/>
</dbReference>
<keyword evidence="1 4" id="KW-0689">Ribosomal protein</keyword>
<dbReference type="InterPro" id="IPR007836">
    <property type="entry name" value="Ribosomal_eS32"/>
</dbReference>
<evidence type="ECO:0000256" key="4">
    <source>
        <dbReference type="RuleBase" id="RU368055"/>
    </source>
</evidence>
<dbReference type="GO" id="GO:0005840">
    <property type="term" value="C:ribosome"/>
    <property type="evidence" value="ECO:0007669"/>
    <property type="project" value="UniProtKB-KW"/>
</dbReference>
<dbReference type="EMBL" id="LT853692">
    <property type="protein sequence ID" value="SMQ45322.1"/>
    <property type="molecule type" value="Genomic_DNA"/>
</dbReference>
<organism evidence="6 7">
    <name type="scientific">Zymoseptoria tritici (strain ST99CH_3D7)</name>
    <dbReference type="NCBI Taxonomy" id="1276538"/>
    <lineage>
        <taxon>Eukaryota</taxon>
        <taxon>Fungi</taxon>
        <taxon>Dikarya</taxon>
        <taxon>Ascomycota</taxon>
        <taxon>Pezizomycotina</taxon>
        <taxon>Dothideomycetes</taxon>
        <taxon>Dothideomycetidae</taxon>
        <taxon>Mycosphaerellales</taxon>
        <taxon>Mycosphaerellaceae</taxon>
        <taxon>Zymoseptoria</taxon>
    </lineage>
</organism>
<comment type="subunit">
    <text evidence="4">Component of the large ribosomal subunit.</text>
</comment>
<dbReference type="Pfam" id="PF05162">
    <property type="entry name" value="Ribosomal_L41"/>
    <property type="match status" value="1"/>
</dbReference>
<evidence type="ECO:0000313" key="7">
    <source>
        <dbReference type="Proteomes" id="UP000215127"/>
    </source>
</evidence>